<dbReference type="EMBL" id="ML120397">
    <property type="protein sequence ID" value="RPA98266.1"/>
    <property type="molecule type" value="Genomic_DNA"/>
</dbReference>
<feature type="non-terminal residue" evidence="1">
    <location>
        <position position="1"/>
    </location>
</feature>
<protein>
    <recommendedName>
        <fullName evidence="3">Helitron helicase-like domain-containing protein</fullName>
    </recommendedName>
</protein>
<dbReference type="PANTHER" id="PTHR45786">
    <property type="entry name" value="DNA BINDING PROTEIN-LIKE"/>
    <property type="match status" value="1"/>
</dbReference>
<sequence length="323" mass="36608">KVQLLVFNNPLAGMWELFTNDDHQSLQFRKSMRAYNNTLSSTSLGTTKVPYQLNDGGTYPFRIKGALYHNHGALVPVEGERPKFGQIYVHDSMDVDAQIALYLNIFSNNSLDGGILADITATLQDHNWLVQTYETAREILKSNSSGTVNLQLKILDAHNRDSRVYNVLTSDEIGIIIIGDGDEDFDKQDIVIKARGSNDHPEYPGLTRILELNPYYLPLHYLLLLINGELGWRTAILLRGNDEAIPAYQEIYRVVTEEDLIYQQWTLNPTTARGVSKHVSLAMWHCYHLFECVGVQSLLHYGGRLFQEWGVDAAAVNEQNNLR</sequence>
<keyword evidence="2" id="KW-1185">Reference proteome</keyword>
<proteinExistence type="predicted"/>
<organism evidence="1 2">
    <name type="scientific">Choiromyces venosus 120613-1</name>
    <dbReference type="NCBI Taxonomy" id="1336337"/>
    <lineage>
        <taxon>Eukaryota</taxon>
        <taxon>Fungi</taxon>
        <taxon>Dikarya</taxon>
        <taxon>Ascomycota</taxon>
        <taxon>Pezizomycotina</taxon>
        <taxon>Pezizomycetes</taxon>
        <taxon>Pezizales</taxon>
        <taxon>Tuberaceae</taxon>
        <taxon>Choiromyces</taxon>
    </lineage>
</organism>
<name>A0A3N4JJ44_9PEZI</name>
<evidence type="ECO:0000313" key="1">
    <source>
        <dbReference type="EMBL" id="RPA98266.1"/>
    </source>
</evidence>
<dbReference type="PANTHER" id="PTHR45786:SF74">
    <property type="entry name" value="ATP-DEPENDENT DNA HELICASE"/>
    <property type="match status" value="1"/>
</dbReference>
<dbReference type="STRING" id="1336337.A0A3N4JJ44"/>
<reference evidence="1 2" key="1">
    <citation type="journal article" date="2018" name="Nat. Ecol. Evol.">
        <title>Pezizomycetes genomes reveal the molecular basis of ectomycorrhizal truffle lifestyle.</title>
        <authorList>
            <person name="Murat C."/>
            <person name="Payen T."/>
            <person name="Noel B."/>
            <person name="Kuo A."/>
            <person name="Morin E."/>
            <person name="Chen J."/>
            <person name="Kohler A."/>
            <person name="Krizsan K."/>
            <person name="Balestrini R."/>
            <person name="Da Silva C."/>
            <person name="Montanini B."/>
            <person name="Hainaut M."/>
            <person name="Levati E."/>
            <person name="Barry K.W."/>
            <person name="Belfiori B."/>
            <person name="Cichocki N."/>
            <person name="Clum A."/>
            <person name="Dockter R.B."/>
            <person name="Fauchery L."/>
            <person name="Guy J."/>
            <person name="Iotti M."/>
            <person name="Le Tacon F."/>
            <person name="Lindquist E.A."/>
            <person name="Lipzen A."/>
            <person name="Malagnac F."/>
            <person name="Mello A."/>
            <person name="Molinier V."/>
            <person name="Miyauchi S."/>
            <person name="Poulain J."/>
            <person name="Riccioni C."/>
            <person name="Rubini A."/>
            <person name="Sitrit Y."/>
            <person name="Splivallo R."/>
            <person name="Traeger S."/>
            <person name="Wang M."/>
            <person name="Zifcakova L."/>
            <person name="Wipf D."/>
            <person name="Zambonelli A."/>
            <person name="Paolocci F."/>
            <person name="Nowrousian M."/>
            <person name="Ottonello S."/>
            <person name="Baldrian P."/>
            <person name="Spatafora J.W."/>
            <person name="Henrissat B."/>
            <person name="Nagy L.G."/>
            <person name="Aury J.M."/>
            <person name="Wincker P."/>
            <person name="Grigoriev I.V."/>
            <person name="Bonfante P."/>
            <person name="Martin F.M."/>
        </authorList>
    </citation>
    <scope>NUCLEOTIDE SEQUENCE [LARGE SCALE GENOMIC DNA]</scope>
    <source>
        <strain evidence="1 2">120613-1</strain>
    </source>
</reference>
<accession>A0A3N4JJ44</accession>
<dbReference type="Proteomes" id="UP000276215">
    <property type="component" value="Unassembled WGS sequence"/>
</dbReference>
<evidence type="ECO:0008006" key="3">
    <source>
        <dbReference type="Google" id="ProtNLM"/>
    </source>
</evidence>
<evidence type="ECO:0000313" key="2">
    <source>
        <dbReference type="Proteomes" id="UP000276215"/>
    </source>
</evidence>
<gene>
    <name evidence="1" type="ORF">L873DRAFT_1688310</name>
</gene>
<dbReference type="AlphaFoldDB" id="A0A3N4JJ44"/>